<organism evidence="5 6">
    <name type="scientific">Cutibacterium equinum</name>
    <dbReference type="NCBI Taxonomy" id="3016342"/>
    <lineage>
        <taxon>Bacteria</taxon>
        <taxon>Bacillati</taxon>
        <taxon>Actinomycetota</taxon>
        <taxon>Actinomycetes</taxon>
        <taxon>Propionibacteriales</taxon>
        <taxon>Propionibacteriaceae</taxon>
        <taxon>Cutibacterium</taxon>
    </lineage>
</organism>
<evidence type="ECO:0000256" key="3">
    <source>
        <dbReference type="PROSITE-ProRule" id="PRU00289"/>
    </source>
</evidence>
<name>A0ABY7QXR1_9ACTN</name>
<evidence type="ECO:0000313" key="5">
    <source>
        <dbReference type="EMBL" id="WCC79839.1"/>
    </source>
</evidence>
<keyword evidence="2 3" id="KW-0067">ATP-binding</keyword>
<sequence>MGLVNASDDTIYGVGLETKDTESILHYNETIDGLPPERLVAACRSFQSQLDAKRVRVKNLGAGKMEIHFIQEDPLDEALPIFEPSPLNLNIMSVDVGRDADGETFKVKLKNASGLLLGGLPGGGKTAAASTFVLPLALAKDDVDMMIIDGKGGADWSAYENLVSKFISESTSFESVRDELVNAVQEMNERIQSNADVLGHSNFWSVSPETRRQAGVKLKLIVIDECQALFDMTGVNDKEEKALRNEIIRACTDLIKRGRSAGFFTIFITQKPTSESLPTAIRDNCALKISLRVSTPETEKAILGSSPDDAIDVPRATNIPLSRPGGAVAESENGERTEFRFYFFDENDIKNYLRQINYQSHNGM</sequence>
<evidence type="ECO:0000259" key="4">
    <source>
        <dbReference type="PROSITE" id="PS50901"/>
    </source>
</evidence>
<dbReference type="Gene3D" id="3.40.50.300">
    <property type="entry name" value="P-loop containing nucleotide triphosphate hydrolases"/>
    <property type="match status" value="1"/>
</dbReference>
<dbReference type="PROSITE" id="PS50901">
    <property type="entry name" value="FTSK"/>
    <property type="match status" value="1"/>
</dbReference>
<evidence type="ECO:0000256" key="2">
    <source>
        <dbReference type="ARBA" id="ARBA00022840"/>
    </source>
</evidence>
<dbReference type="InterPro" id="IPR027417">
    <property type="entry name" value="P-loop_NTPase"/>
</dbReference>
<accession>A0ABY7QXR1</accession>
<gene>
    <name evidence="5" type="ORF">O6R08_10320</name>
</gene>
<proteinExistence type="predicted"/>
<dbReference type="PANTHER" id="PTHR22683">
    <property type="entry name" value="SPORULATION PROTEIN RELATED"/>
    <property type="match status" value="1"/>
</dbReference>
<reference evidence="5 6" key="1">
    <citation type="submission" date="2023-01" db="EMBL/GenBank/DDBJ databases">
        <authorList>
            <person name="Lee S.H."/>
            <person name="Jung H.S."/>
            <person name="Yun J.U."/>
        </authorList>
    </citation>
    <scope>NUCLEOTIDE SEQUENCE [LARGE SCALE GENOMIC DNA]</scope>
    <source>
        <strain evidence="5 6">CBA3108</strain>
    </source>
</reference>
<dbReference type="EMBL" id="CP115668">
    <property type="protein sequence ID" value="WCC79839.1"/>
    <property type="molecule type" value="Genomic_DNA"/>
</dbReference>
<dbReference type="Proteomes" id="UP001212097">
    <property type="component" value="Chromosome"/>
</dbReference>
<keyword evidence="6" id="KW-1185">Reference proteome</keyword>
<dbReference type="RefSeq" id="WP_271418024.1">
    <property type="nucleotide sequence ID" value="NZ_CP115668.1"/>
</dbReference>
<dbReference type="InterPro" id="IPR050206">
    <property type="entry name" value="FtsK/SpoIIIE/SftA"/>
</dbReference>
<dbReference type="PANTHER" id="PTHR22683:SF41">
    <property type="entry name" value="DNA TRANSLOCASE FTSK"/>
    <property type="match status" value="1"/>
</dbReference>
<dbReference type="Pfam" id="PF01580">
    <property type="entry name" value="FtsK_SpoIIIE"/>
    <property type="match status" value="1"/>
</dbReference>
<protein>
    <submittedName>
        <fullName evidence="5">FtsK/SpoIIIE domain-containing protein</fullName>
    </submittedName>
</protein>
<feature type="binding site" evidence="3">
    <location>
        <begin position="119"/>
        <end position="126"/>
    </location>
    <ligand>
        <name>ATP</name>
        <dbReference type="ChEBI" id="CHEBI:30616"/>
    </ligand>
</feature>
<dbReference type="SUPFAM" id="SSF52540">
    <property type="entry name" value="P-loop containing nucleoside triphosphate hydrolases"/>
    <property type="match status" value="1"/>
</dbReference>
<feature type="domain" description="FtsK" evidence="4">
    <location>
        <begin position="102"/>
        <end position="300"/>
    </location>
</feature>
<evidence type="ECO:0000256" key="1">
    <source>
        <dbReference type="ARBA" id="ARBA00022741"/>
    </source>
</evidence>
<evidence type="ECO:0000313" key="6">
    <source>
        <dbReference type="Proteomes" id="UP001212097"/>
    </source>
</evidence>
<dbReference type="InterPro" id="IPR002543">
    <property type="entry name" value="FtsK_dom"/>
</dbReference>
<reference evidence="5 6" key="2">
    <citation type="submission" date="2023-06" db="EMBL/GenBank/DDBJ databases">
        <title>The Gram-positive Non-spore-bearing Anaerobic Bacilli of Human Feces.</title>
        <authorList>
            <person name="Eggerth A.H."/>
        </authorList>
    </citation>
    <scope>NUCLEOTIDE SEQUENCE [LARGE SCALE GENOMIC DNA]</scope>
    <source>
        <strain evidence="5 6">CBA3108</strain>
    </source>
</reference>
<keyword evidence="1 3" id="KW-0547">Nucleotide-binding</keyword>